<dbReference type="AlphaFoldDB" id="A0AAV1I8X7"/>
<proteinExistence type="predicted"/>
<name>A0AAV1I8X7_9CHLO</name>
<dbReference type="EMBL" id="CAUYUE010000006">
    <property type="protein sequence ID" value="CAK0781790.1"/>
    <property type="molecule type" value="Genomic_DNA"/>
</dbReference>
<keyword evidence="2" id="KW-1185">Reference proteome</keyword>
<dbReference type="InterPro" id="IPR007263">
    <property type="entry name" value="DCC1-like"/>
</dbReference>
<evidence type="ECO:0000313" key="2">
    <source>
        <dbReference type="Proteomes" id="UP001314263"/>
    </source>
</evidence>
<dbReference type="Proteomes" id="UP001314263">
    <property type="component" value="Unassembled WGS sequence"/>
</dbReference>
<dbReference type="GO" id="GO:0015035">
    <property type="term" value="F:protein-disulfide reductase activity"/>
    <property type="evidence" value="ECO:0007669"/>
    <property type="project" value="InterPro"/>
</dbReference>
<evidence type="ECO:0008006" key="3">
    <source>
        <dbReference type="Google" id="ProtNLM"/>
    </source>
</evidence>
<organism evidence="1 2">
    <name type="scientific">Coccomyxa viridis</name>
    <dbReference type="NCBI Taxonomy" id="1274662"/>
    <lineage>
        <taxon>Eukaryota</taxon>
        <taxon>Viridiplantae</taxon>
        <taxon>Chlorophyta</taxon>
        <taxon>core chlorophytes</taxon>
        <taxon>Trebouxiophyceae</taxon>
        <taxon>Trebouxiophyceae incertae sedis</taxon>
        <taxon>Coccomyxaceae</taxon>
        <taxon>Coccomyxa</taxon>
    </lineage>
</organism>
<dbReference type="PANTHER" id="PTHR33639">
    <property type="entry name" value="THIOL-DISULFIDE OXIDOREDUCTASE DCC"/>
    <property type="match status" value="1"/>
</dbReference>
<accession>A0AAV1I8X7</accession>
<reference evidence="1 2" key="1">
    <citation type="submission" date="2023-10" db="EMBL/GenBank/DDBJ databases">
        <authorList>
            <person name="Maclean D."/>
            <person name="Macfadyen A."/>
        </authorList>
    </citation>
    <scope>NUCLEOTIDE SEQUENCE [LARGE SCALE GENOMIC DNA]</scope>
</reference>
<dbReference type="PANTHER" id="PTHR33639:SF2">
    <property type="entry name" value="DUF393 DOMAIN-CONTAINING PROTEIN"/>
    <property type="match status" value="1"/>
</dbReference>
<sequence length="187" mass="20699">MLAEQRLGKWLTSGKPAPLQSSHSWRPRRSPALKRCVAAVSSSPSVDTAAVFATDKRPIVLFDGVCNLCNGGVRFALTQDPQESLRFAALQSNIGRALLQRCGRQPDDISSIVLVEEDACHIKSEAILRIGRRLRQPFPVGAAPLFVLPGFLRDGFYDQIAGSRYNVFGKQDVCQLQHDQHADRFLQ</sequence>
<comment type="caution">
    <text evidence="1">The sequence shown here is derived from an EMBL/GenBank/DDBJ whole genome shotgun (WGS) entry which is preliminary data.</text>
</comment>
<evidence type="ECO:0000313" key="1">
    <source>
        <dbReference type="EMBL" id="CAK0781790.1"/>
    </source>
</evidence>
<dbReference type="Pfam" id="PF04134">
    <property type="entry name" value="DCC1-like"/>
    <property type="match status" value="1"/>
</dbReference>
<gene>
    <name evidence="1" type="ORF">CVIRNUC_005471</name>
</gene>
<protein>
    <recommendedName>
        <fullName evidence="3">Thiol-disulfide oxidoreductase DCC</fullName>
    </recommendedName>
</protein>
<dbReference type="InterPro" id="IPR052927">
    <property type="entry name" value="DCC_oxidoreductase"/>
</dbReference>